<accession>A0A4Z2FXZ9</accession>
<dbReference type="Proteomes" id="UP000314294">
    <property type="component" value="Unassembled WGS sequence"/>
</dbReference>
<dbReference type="EMBL" id="SRLO01000848">
    <property type="protein sequence ID" value="TNN45414.1"/>
    <property type="molecule type" value="Genomic_DNA"/>
</dbReference>
<comment type="caution">
    <text evidence="2">The sequence shown here is derived from an EMBL/GenBank/DDBJ whole genome shotgun (WGS) entry which is preliminary data.</text>
</comment>
<feature type="region of interest" description="Disordered" evidence="1">
    <location>
        <begin position="35"/>
        <end position="58"/>
    </location>
</feature>
<keyword evidence="3" id="KW-1185">Reference proteome</keyword>
<evidence type="ECO:0000256" key="1">
    <source>
        <dbReference type="SAM" id="MobiDB-lite"/>
    </source>
</evidence>
<name>A0A4Z2FXZ9_9TELE</name>
<feature type="compositionally biased region" description="Polar residues" evidence="1">
    <location>
        <begin position="47"/>
        <end position="56"/>
    </location>
</feature>
<evidence type="ECO:0000313" key="2">
    <source>
        <dbReference type="EMBL" id="TNN45414.1"/>
    </source>
</evidence>
<reference evidence="2 3" key="1">
    <citation type="submission" date="2019-03" db="EMBL/GenBank/DDBJ databases">
        <title>First draft genome of Liparis tanakae, snailfish: a comprehensive survey of snailfish specific genes.</title>
        <authorList>
            <person name="Kim W."/>
            <person name="Song I."/>
            <person name="Jeong J.-H."/>
            <person name="Kim D."/>
            <person name="Kim S."/>
            <person name="Ryu S."/>
            <person name="Song J.Y."/>
            <person name="Lee S.K."/>
        </authorList>
    </citation>
    <scope>NUCLEOTIDE SEQUENCE [LARGE SCALE GENOMIC DNA]</scope>
    <source>
        <tissue evidence="2">Muscle</tissue>
    </source>
</reference>
<organism evidence="2 3">
    <name type="scientific">Liparis tanakae</name>
    <name type="common">Tanaka's snailfish</name>
    <dbReference type="NCBI Taxonomy" id="230148"/>
    <lineage>
        <taxon>Eukaryota</taxon>
        <taxon>Metazoa</taxon>
        <taxon>Chordata</taxon>
        <taxon>Craniata</taxon>
        <taxon>Vertebrata</taxon>
        <taxon>Euteleostomi</taxon>
        <taxon>Actinopterygii</taxon>
        <taxon>Neopterygii</taxon>
        <taxon>Teleostei</taxon>
        <taxon>Neoteleostei</taxon>
        <taxon>Acanthomorphata</taxon>
        <taxon>Eupercaria</taxon>
        <taxon>Perciformes</taxon>
        <taxon>Cottioidei</taxon>
        <taxon>Cottales</taxon>
        <taxon>Liparidae</taxon>
        <taxon>Liparis</taxon>
    </lineage>
</organism>
<gene>
    <name evidence="2" type="ORF">EYF80_044401</name>
</gene>
<dbReference type="AlphaFoldDB" id="A0A4Z2FXZ9"/>
<evidence type="ECO:0000313" key="3">
    <source>
        <dbReference type="Proteomes" id="UP000314294"/>
    </source>
</evidence>
<proteinExistence type="predicted"/>
<sequence length="173" mass="19310">MCTFLTSAAFLASRKSSGFIRRTHKMFPRLCALRSPAAQHPSEQKNRGSPQTQQPASGMDSGIMRIWIPAAALSVSLEAALMPSVYDDSLEKTPGPRQAILDKEWQDYRESPSSLQQTLTSLIASSIGLLFLKSRIFDSDDHMRSRFATSCTDIVSSTAPGRLWRIRYTRQNI</sequence>
<protein>
    <submittedName>
        <fullName evidence="2">Uncharacterized protein</fullName>
    </submittedName>
</protein>